<dbReference type="Gene3D" id="3.40.630.30">
    <property type="match status" value="1"/>
</dbReference>
<dbReference type="InterPro" id="IPR017813">
    <property type="entry name" value="Mycothiol_AcTrfase"/>
</dbReference>
<evidence type="ECO:0000313" key="6">
    <source>
        <dbReference type="EMBL" id="GIJ48640.1"/>
    </source>
</evidence>
<dbReference type="InterPro" id="IPR050832">
    <property type="entry name" value="Bact_Acetyltransf"/>
</dbReference>
<comment type="caution">
    <text evidence="6">The sequence shown here is derived from an EMBL/GenBank/DDBJ whole genome shotgun (WGS) entry which is preliminary data.</text>
</comment>
<comment type="similarity">
    <text evidence="4">Belongs to the acetyltransferase family. MshD subfamily.</text>
</comment>
<feature type="binding site" evidence="4">
    <location>
        <begin position="225"/>
        <end position="227"/>
    </location>
    <ligand>
        <name>acetyl-CoA</name>
        <dbReference type="ChEBI" id="CHEBI:57288"/>
        <label>2</label>
    </ligand>
</feature>
<dbReference type="InterPro" id="IPR016181">
    <property type="entry name" value="Acyl_CoA_acyltransferase"/>
</dbReference>
<evidence type="ECO:0000256" key="3">
    <source>
        <dbReference type="ARBA" id="ARBA00023315"/>
    </source>
</evidence>
<name>A0A8J4DRZ1_9ACTN</name>
<dbReference type="NCBIfam" id="TIGR03448">
    <property type="entry name" value="mycothiol_MshD"/>
    <property type="match status" value="1"/>
</dbReference>
<evidence type="ECO:0000256" key="1">
    <source>
        <dbReference type="ARBA" id="ARBA00022679"/>
    </source>
</evidence>
<dbReference type="GO" id="GO:0035447">
    <property type="term" value="F:mycothiol synthase activity"/>
    <property type="evidence" value="ECO:0007669"/>
    <property type="project" value="UniProtKB-UniRule"/>
</dbReference>
<comment type="subunit">
    <text evidence="4">Monomer.</text>
</comment>
<protein>
    <recommendedName>
        <fullName evidence="4">Mycothiol acetyltransferase</fullName>
        <shortName evidence="4">MSH acetyltransferase</shortName>
        <ecNumber evidence="4">2.3.1.189</ecNumber>
    </recommendedName>
    <alternativeName>
        <fullName evidence="4">Mycothiol synthase</fullName>
    </alternativeName>
</protein>
<dbReference type="GO" id="GO:0010125">
    <property type="term" value="P:mycothiol biosynthetic process"/>
    <property type="evidence" value="ECO:0007669"/>
    <property type="project" value="UniProtKB-UniRule"/>
</dbReference>
<feature type="binding site" evidence="4">
    <location>
        <position position="221"/>
    </location>
    <ligand>
        <name>1D-myo-inositol 2-(L-cysteinylamino)-2-deoxy-alpha-D-glucopyranoside</name>
        <dbReference type="ChEBI" id="CHEBI:58887"/>
    </ligand>
</feature>
<dbReference type="EC" id="2.3.1.189" evidence="4"/>
<feature type="binding site" evidence="4">
    <location>
        <position position="19"/>
    </location>
    <ligand>
        <name>1D-myo-inositol 2-(L-cysteinylamino)-2-deoxy-alpha-D-glucopyranoside</name>
        <dbReference type="ChEBI" id="CHEBI:58887"/>
    </ligand>
</feature>
<dbReference type="Pfam" id="PF00583">
    <property type="entry name" value="Acetyltransf_1"/>
    <property type="match status" value="1"/>
</dbReference>
<dbReference type="PANTHER" id="PTHR43877">
    <property type="entry name" value="AMINOALKYLPHOSPHONATE N-ACETYLTRANSFERASE-RELATED-RELATED"/>
    <property type="match status" value="1"/>
</dbReference>
<dbReference type="PIRSF" id="PIRSF021524">
    <property type="entry name" value="MSH_acetyltransferase"/>
    <property type="match status" value="1"/>
</dbReference>
<keyword evidence="3 4" id="KW-0012">Acyltransferase</keyword>
<organism evidence="6 7">
    <name type="scientific">Virgisporangium aliadipatigenens</name>
    <dbReference type="NCBI Taxonomy" id="741659"/>
    <lineage>
        <taxon>Bacteria</taxon>
        <taxon>Bacillati</taxon>
        <taxon>Actinomycetota</taxon>
        <taxon>Actinomycetes</taxon>
        <taxon>Micromonosporales</taxon>
        <taxon>Micromonosporaceae</taxon>
        <taxon>Virgisporangium</taxon>
    </lineage>
</organism>
<evidence type="ECO:0000259" key="5">
    <source>
        <dbReference type="PROSITE" id="PS51186"/>
    </source>
</evidence>
<evidence type="ECO:0000313" key="7">
    <source>
        <dbReference type="Proteomes" id="UP000619260"/>
    </source>
</evidence>
<feature type="binding site" evidence="4">
    <location>
        <position position="207"/>
    </location>
    <ligand>
        <name>1D-myo-inositol 2-(L-cysteinylamino)-2-deoxy-alpha-D-glucopyranoside</name>
        <dbReference type="ChEBI" id="CHEBI:58887"/>
    </ligand>
</feature>
<keyword evidence="1 4" id="KW-0808">Transferase</keyword>
<dbReference type="InterPro" id="IPR000182">
    <property type="entry name" value="GNAT_dom"/>
</dbReference>
<dbReference type="EMBL" id="BOPF01000021">
    <property type="protein sequence ID" value="GIJ48640.1"/>
    <property type="molecule type" value="Genomic_DNA"/>
</dbReference>
<dbReference type="AlphaFoldDB" id="A0A8J4DRZ1"/>
<reference evidence="6" key="1">
    <citation type="submission" date="2021-01" db="EMBL/GenBank/DDBJ databases">
        <title>Whole genome shotgun sequence of Virgisporangium aliadipatigenens NBRC 105644.</title>
        <authorList>
            <person name="Komaki H."/>
            <person name="Tamura T."/>
        </authorList>
    </citation>
    <scope>NUCLEOTIDE SEQUENCE</scope>
    <source>
        <strain evidence="6">NBRC 105644</strain>
    </source>
</reference>
<dbReference type="HAMAP" id="MF_01698">
    <property type="entry name" value="MshD"/>
    <property type="match status" value="1"/>
</dbReference>
<keyword evidence="2 4" id="KW-0677">Repeat</keyword>
<feature type="binding site" evidence="4">
    <location>
        <position position="259"/>
    </location>
    <ligand>
        <name>1D-myo-inositol 2-(L-cysteinylamino)-2-deoxy-alpha-D-glucopyranoside</name>
        <dbReference type="ChEBI" id="CHEBI:58887"/>
    </ligand>
</feature>
<proteinExistence type="inferred from homology"/>
<dbReference type="CDD" id="cd04301">
    <property type="entry name" value="NAT_SF"/>
    <property type="match status" value="2"/>
</dbReference>
<gene>
    <name evidence="4 6" type="primary">mshD</name>
    <name evidence="6" type="ORF">Val02_55260</name>
</gene>
<keyword evidence="7" id="KW-1185">Reference proteome</keyword>
<accession>A0A8J4DRZ1</accession>
<comment type="function">
    <text evidence="4">Catalyzes the transfer of acetyl from acetyl-CoA to desacetylmycothiol (Cys-GlcN-Ins) to form mycothiol.</text>
</comment>
<feature type="binding site" evidence="4">
    <location>
        <begin position="63"/>
        <end position="65"/>
    </location>
    <ligand>
        <name>acetyl-CoA</name>
        <dbReference type="ChEBI" id="CHEBI:57288"/>
        <label>1</label>
    </ligand>
</feature>
<feature type="domain" description="N-acetyltransferase" evidence="5">
    <location>
        <begin position="1"/>
        <end position="133"/>
    </location>
</feature>
<evidence type="ECO:0000256" key="4">
    <source>
        <dbReference type="HAMAP-Rule" id="MF_01698"/>
    </source>
</evidence>
<feature type="domain" description="N-acetyltransferase" evidence="5">
    <location>
        <begin position="141"/>
        <end position="294"/>
    </location>
</feature>
<feature type="binding site" evidence="4">
    <location>
        <begin position="232"/>
        <end position="238"/>
    </location>
    <ligand>
        <name>acetyl-CoA</name>
        <dbReference type="ChEBI" id="CHEBI:57288"/>
        <label>2</label>
    </ligand>
</feature>
<dbReference type="SUPFAM" id="SSF55729">
    <property type="entry name" value="Acyl-CoA N-acyltransferases (Nat)"/>
    <property type="match status" value="1"/>
</dbReference>
<feature type="binding site" evidence="4">
    <location>
        <position position="168"/>
    </location>
    <ligand>
        <name>1D-myo-inositol 2-(L-cysteinylamino)-2-deoxy-alpha-D-glucopyranoside</name>
        <dbReference type="ChEBI" id="CHEBI:58887"/>
    </ligand>
</feature>
<sequence>MLALVDAAGIADGAAPLSEHTVLHVRHGGEAPAVHLLIEEGADLVGYAHVDTTDAVDGAAAELAVHPLHRRRGLGRALVRAALAVADERADGRLRLWSHGDHPSASALSLSLGFERYRVLFQLRRSLLDPPLPEPTLPAGVEVRPFVPGVDEEAWLRVNARAFADHPEQGKWVLADLRTRMAEPWFDPAGFLLAWRDGQLVGFHWTKVHGAGEHGHDPIGEVYVLGVDPDAHGGGLGKALTLVGLHHLRGRGLERAMLYVDEDNPGAVTLYRKLGFALWSTDVAYRRRLVNRSV</sequence>
<comment type="caution">
    <text evidence="4">Lacks conserved residue(s) required for the propagation of feature annotation.</text>
</comment>
<dbReference type="PROSITE" id="PS51186">
    <property type="entry name" value="GNAT"/>
    <property type="match status" value="2"/>
</dbReference>
<dbReference type="Proteomes" id="UP000619260">
    <property type="component" value="Unassembled WGS sequence"/>
</dbReference>
<comment type="catalytic activity">
    <reaction evidence="4">
        <text>1D-myo-inositol 2-(L-cysteinylamino)-2-deoxy-alpha-D-glucopyranoside + acetyl-CoA = mycothiol + CoA + H(+)</text>
        <dbReference type="Rhea" id="RHEA:26172"/>
        <dbReference type="ChEBI" id="CHEBI:15378"/>
        <dbReference type="ChEBI" id="CHEBI:16768"/>
        <dbReference type="ChEBI" id="CHEBI:57287"/>
        <dbReference type="ChEBI" id="CHEBI:57288"/>
        <dbReference type="ChEBI" id="CHEBI:58887"/>
        <dbReference type="EC" id="2.3.1.189"/>
    </reaction>
</comment>
<evidence type="ECO:0000256" key="2">
    <source>
        <dbReference type="ARBA" id="ARBA00022737"/>
    </source>
</evidence>
<dbReference type="Pfam" id="PF13508">
    <property type="entry name" value="Acetyltransf_7"/>
    <property type="match status" value="1"/>
</dbReference>